<dbReference type="PANTHER" id="PTHR43215">
    <property type="entry name" value="RADIAL SPOKE HEAD 1 HOMOLOG"/>
    <property type="match status" value="1"/>
</dbReference>
<dbReference type="AlphaFoldDB" id="X6P9R3"/>
<dbReference type="InterPro" id="IPR003409">
    <property type="entry name" value="MORN"/>
</dbReference>
<keyword evidence="3" id="KW-1185">Reference proteome</keyword>
<organism evidence="2 3">
    <name type="scientific">Reticulomyxa filosa</name>
    <dbReference type="NCBI Taxonomy" id="46433"/>
    <lineage>
        <taxon>Eukaryota</taxon>
        <taxon>Sar</taxon>
        <taxon>Rhizaria</taxon>
        <taxon>Retaria</taxon>
        <taxon>Foraminifera</taxon>
        <taxon>Monothalamids</taxon>
        <taxon>Reticulomyxidae</taxon>
        <taxon>Reticulomyxa</taxon>
    </lineage>
</organism>
<protein>
    <submittedName>
        <fullName evidence="2">Uncharacterized protein</fullName>
    </submittedName>
</protein>
<dbReference type="OrthoDB" id="270720at2759"/>
<accession>X6P9R3</accession>
<dbReference type="Pfam" id="PF02493">
    <property type="entry name" value="MORN"/>
    <property type="match status" value="5"/>
</dbReference>
<dbReference type="Proteomes" id="UP000023152">
    <property type="component" value="Unassembled WGS sequence"/>
</dbReference>
<sequence length="187" mass="21330">MQYCIKDGKANVTYPNGDTFSGTLANNKKIGSGKYQWSKQKAIYEGNFHEDVIIGKGKFIYPDGSSYEEKNQHVVFFSGEWQNNQRHGQGTYIYSNGDSYSGEWVNGVKNGFGIYTYFSDHSQLVGNWEKNVYIDGKWRLHDNTEYHGSFNHNVPEGDGLFVFANGNQLEGSFTNKEFYTKKIVHNA</sequence>
<dbReference type="EMBL" id="ASPP01002262">
    <property type="protein sequence ID" value="ETO34814.1"/>
    <property type="molecule type" value="Genomic_DNA"/>
</dbReference>
<comment type="caution">
    <text evidence="2">The sequence shown here is derived from an EMBL/GenBank/DDBJ whole genome shotgun (WGS) entry which is preliminary data.</text>
</comment>
<proteinExistence type="predicted"/>
<evidence type="ECO:0000313" key="2">
    <source>
        <dbReference type="EMBL" id="ETO34814.1"/>
    </source>
</evidence>
<keyword evidence="1" id="KW-0677">Repeat</keyword>
<dbReference type="SMART" id="SM00698">
    <property type="entry name" value="MORN"/>
    <property type="match status" value="5"/>
</dbReference>
<dbReference type="Gene3D" id="2.20.110.10">
    <property type="entry name" value="Histone H3 K4-specific methyltransferase SET7/9 N-terminal domain"/>
    <property type="match status" value="2"/>
</dbReference>
<name>X6P9R3_RETFI</name>
<dbReference type="OMA" id="DIYQGQY"/>
<evidence type="ECO:0000256" key="1">
    <source>
        <dbReference type="ARBA" id="ARBA00022737"/>
    </source>
</evidence>
<dbReference type="SUPFAM" id="SSF82185">
    <property type="entry name" value="Histone H3 K4-specific methyltransferase SET7/9 N-terminal domain"/>
    <property type="match status" value="2"/>
</dbReference>
<dbReference type="PANTHER" id="PTHR43215:SF14">
    <property type="entry name" value="RADIAL SPOKE HEAD 1 HOMOLOG"/>
    <property type="match status" value="1"/>
</dbReference>
<gene>
    <name evidence="2" type="ORF">RFI_02273</name>
</gene>
<reference evidence="2 3" key="1">
    <citation type="journal article" date="2013" name="Curr. Biol.">
        <title>The Genome of the Foraminiferan Reticulomyxa filosa.</title>
        <authorList>
            <person name="Glockner G."/>
            <person name="Hulsmann N."/>
            <person name="Schleicher M."/>
            <person name="Noegel A.A."/>
            <person name="Eichinger L."/>
            <person name="Gallinger C."/>
            <person name="Pawlowski J."/>
            <person name="Sierra R."/>
            <person name="Euteneuer U."/>
            <person name="Pillet L."/>
            <person name="Moustafa A."/>
            <person name="Platzer M."/>
            <person name="Groth M."/>
            <person name="Szafranski K."/>
            <person name="Schliwa M."/>
        </authorList>
    </citation>
    <scope>NUCLEOTIDE SEQUENCE [LARGE SCALE GENOMIC DNA]</scope>
</reference>
<evidence type="ECO:0000313" key="3">
    <source>
        <dbReference type="Proteomes" id="UP000023152"/>
    </source>
</evidence>